<dbReference type="GO" id="GO:0000160">
    <property type="term" value="P:phosphorelay signal transduction system"/>
    <property type="evidence" value="ECO:0007669"/>
    <property type="project" value="InterPro"/>
</dbReference>
<name>A0A5P6PBN0_9BRAD</name>
<feature type="modified residue" description="4-aspartylphosphate" evidence="2">
    <location>
        <position position="54"/>
    </location>
</feature>
<dbReference type="PANTHER" id="PTHR44591">
    <property type="entry name" value="STRESS RESPONSE REGULATOR PROTEIN 1"/>
    <property type="match status" value="1"/>
</dbReference>
<proteinExistence type="predicted"/>
<feature type="domain" description="Response regulatory" evidence="3">
    <location>
        <begin position="3"/>
        <end position="118"/>
    </location>
</feature>
<evidence type="ECO:0000313" key="5">
    <source>
        <dbReference type="Proteomes" id="UP000325641"/>
    </source>
</evidence>
<gene>
    <name evidence="4" type="ORF">F8237_24575</name>
</gene>
<dbReference type="Pfam" id="PF00072">
    <property type="entry name" value="Response_reg"/>
    <property type="match status" value="1"/>
</dbReference>
<protein>
    <submittedName>
        <fullName evidence="4">Response regulator</fullName>
    </submittedName>
</protein>
<dbReference type="OrthoDB" id="7210814at2"/>
<dbReference type="InterPro" id="IPR011006">
    <property type="entry name" value="CheY-like_superfamily"/>
</dbReference>
<sequence>MPVVLVVEDEELLQSFIADALHDGGFEAIVASSGEEAVTLLQADNGQYRALVTDIDLKGKMDGWEVAQHAREIQPEFPIVYMSGASAADWTSKGVPNSVMLSKPFAPAQLLTALANLLNNATPTA</sequence>
<dbReference type="EMBL" id="CP044543">
    <property type="protein sequence ID" value="QFI75304.1"/>
    <property type="molecule type" value="Genomic_DNA"/>
</dbReference>
<dbReference type="InterPro" id="IPR050595">
    <property type="entry name" value="Bact_response_regulator"/>
</dbReference>
<reference evidence="5" key="1">
    <citation type="submission" date="2019-10" db="EMBL/GenBank/DDBJ databases">
        <title>Complete Genome Sequence of Bradyrhizobium betae type strain PL7HG1T.</title>
        <authorList>
            <person name="Bromfield E.S.P."/>
            <person name="Cloutier S."/>
        </authorList>
    </citation>
    <scope>NUCLEOTIDE SEQUENCE [LARGE SCALE GENOMIC DNA]</scope>
    <source>
        <strain evidence="5">PL7HG1</strain>
    </source>
</reference>
<dbReference type="SUPFAM" id="SSF52172">
    <property type="entry name" value="CheY-like"/>
    <property type="match status" value="1"/>
</dbReference>
<dbReference type="RefSeq" id="WP_151648707.1">
    <property type="nucleotide sequence ID" value="NZ_CP044543.1"/>
</dbReference>
<dbReference type="Proteomes" id="UP000325641">
    <property type="component" value="Chromosome"/>
</dbReference>
<evidence type="ECO:0000256" key="2">
    <source>
        <dbReference type="PROSITE-ProRule" id="PRU00169"/>
    </source>
</evidence>
<evidence type="ECO:0000259" key="3">
    <source>
        <dbReference type="PROSITE" id="PS50110"/>
    </source>
</evidence>
<dbReference type="InterPro" id="IPR001789">
    <property type="entry name" value="Sig_transdc_resp-reg_receiver"/>
</dbReference>
<dbReference type="KEGG" id="bbet:F8237_24575"/>
<dbReference type="Gene3D" id="3.40.50.2300">
    <property type="match status" value="1"/>
</dbReference>
<keyword evidence="1 2" id="KW-0597">Phosphoprotein</keyword>
<organism evidence="4 5">
    <name type="scientific">Bradyrhizobium betae</name>
    <dbReference type="NCBI Taxonomy" id="244734"/>
    <lineage>
        <taxon>Bacteria</taxon>
        <taxon>Pseudomonadati</taxon>
        <taxon>Pseudomonadota</taxon>
        <taxon>Alphaproteobacteria</taxon>
        <taxon>Hyphomicrobiales</taxon>
        <taxon>Nitrobacteraceae</taxon>
        <taxon>Bradyrhizobium</taxon>
    </lineage>
</organism>
<dbReference type="PROSITE" id="PS50110">
    <property type="entry name" value="RESPONSE_REGULATORY"/>
    <property type="match status" value="1"/>
</dbReference>
<evidence type="ECO:0000313" key="4">
    <source>
        <dbReference type="EMBL" id="QFI75304.1"/>
    </source>
</evidence>
<dbReference type="PANTHER" id="PTHR44591:SF21">
    <property type="entry name" value="TWO-COMPONENT RESPONSE REGULATOR"/>
    <property type="match status" value="1"/>
</dbReference>
<accession>A0A5P6PBN0</accession>
<dbReference type="AlphaFoldDB" id="A0A5P6PBN0"/>
<dbReference type="SMART" id="SM00448">
    <property type="entry name" value="REC"/>
    <property type="match status" value="1"/>
</dbReference>
<evidence type="ECO:0000256" key="1">
    <source>
        <dbReference type="ARBA" id="ARBA00022553"/>
    </source>
</evidence>